<dbReference type="GeneID" id="25916616"/>
<keyword evidence="2" id="KW-1185">Reference proteome</keyword>
<proteinExistence type="predicted"/>
<dbReference type="RefSeq" id="XP_014145253.1">
    <property type="nucleotide sequence ID" value="XM_014289778.1"/>
</dbReference>
<name>A0A0L0F407_9EUKA</name>
<evidence type="ECO:0000313" key="1">
    <source>
        <dbReference type="EMBL" id="KNC71351.1"/>
    </source>
</evidence>
<feature type="non-terminal residue" evidence="1">
    <location>
        <position position="1"/>
    </location>
</feature>
<sequence length="51" mass="5770">DTLLHSRAYQVAVDQYGSKCNEALSSFIELISSCQELDEAMHSVYDLEKMT</sequence>
<feature type="non-terminal residue" evidence="1">
    <location>
        <position position="51"/>
    </location>
</feature>
<protein>
    <submittedName>
        <fullName evidence="1">Uncharacterized protein</fullName>
    </submittedName>
</protein>
<dbReference type="EMBL" id="KQ248956">
    <property type="protein sequence ID" value="KNC71351.1"/>
    <property type="molecule type" value="Genomic_DNA"/>
</dbReference>
<organism evidence="1 2">
    <name type="scientific">Sphaeroforma arctica JP610</name>
    <dbReference type="NCBI Taxonomy" id="667725"/>
    <lineage>
        <taxon>Eukaryota</taxon>
        <taxon>Ichthyosporea</taxon>
        <taxon>Ichthyophonida</taxon>
        <taxon>Sphaeroforma</taxon>
    </lineage>
</organism>
<gene>
    <name evidence="1" type="ORF">SARC_16112</name>
</gene>
<dbReference type="Proteomes" id="UP000054560">
    <property type="component" value="Unassembled WGS sequence"/>
</dbReference>
<evidence type="ECO:0000313" key="2">
    <source>
        <dbReference type="Proteomes" id="UP000054560"/>
    </source>
</evidence>
<accession>A0A0L0F407</accession>
<reference evidence="1 2" key="1">
    <citation type="submission" date="2011-02" db="EMBL/GenBank/DDBJ databases">
        <title>The Genome Sequence of Sphaeroforma arctica JP610.</title>
        <authorList>
            <consortium name="The Broad Institute Genome Sequencing Platform"/>
            <person name="Russ C."/>
            <person name="Cuomo C."/>
            <person name="Young S.K."/>
            <person name="Zeng Q."/>
            <person name="Gargeya S."/>
            <person name="Alvarado L."/>
            <person name="Berlin A."/>
            <person name="Chapman S.B."/>
            <person name="Chen Z."/>
            <person name="Freedman E."/>
            <person name="Gellesch M."/>
            <person name="Goldberg J."/>
            <person name="Griggs A."/>
            <person name="Gujja S."/>
            <person name="Heilman E."/>
            <person name="Heiman D."/>
            <person name="Howarth C."/>
            <person name="Mehta T."/>
            <person name="Neiman D."/>
            <person name="Pearson M."/>
            <person name="Roberts A."/>
            <person name="Saif S."/>
            <person name="Shea T."/>
            <person name="Shenoy N."/>
            <person name="Sisk P."/>
            <person name="Stolte C."/>
            <person name="Sykes S."/>
            <person name="White J."/>
            <person name="Yandava C."/>
            <person name="Burger G."/>
            <person name="Gray M.W."/>
            <person name="Holland P.W.H."/>
            <person name="King N."/>
            <person name="Lang F.B.F."/>
            <person name="Roger A.J."/>
            <person name="Ruiz-Trillo I."/>
            <person name="Haas B."/>
            <person name="Nusbaum C."/>
            <person name="Birren B."/>
        </authorList>
    </citation>
    <scope>NUCLEOTIDE SEQUENCE [LARGE SCALE GENOMIC DNA]</scope>
    <source>
        <strain evidence="1 2">JP610</strain>
    </source>
</reference>
<dbReference type="AlphaFoldDB" id="A0A0L0F407"/>